<evidence type="ECO:0000313" key="3">
    <source>
        <dbReference type="EMBL" id="MBS9532648.1"/>
    </source>
</evidence>
<dbReference type="InterPro" id="IPR016174">
    <property type="entry name" value="Di-haem_cyt_TM"/>
</dbReference>
<keyword evidence="1" id="KW-1133">Transmembrane helix</keyword>
<feature type="domain" description="Oxidoreductase molybdopterin-binding" evidence="2">
    <location>
        <begin position="438"/>
        <end position="574"/>
    </location>
</feature>
<name>A0ABS5RED6_9MYCO</name>
<comment type="caution">
    <text evidence="3">The sequence shown here is derived from an EMBL/GenBank/DDBJ whole genome shotgun (WGS) entry which is preliminary data.</text>
</comment>
<feature type="transmembrane region" description="Helical" evidence="1">
    <location>
        <begin position="267"/>
        <end position="289"/>
    </location>
</feature>
<dbReference type="PANTHER" id="PTHR43032">
    <property type="entry name" value="PROTEIN-METHIONINE-SULFOXIDE REDUCTASE"/>
    <property type="match status" value="1"/>
</dbReference>
<evidence type="ECO:0000313" key="4">
    <source>
        <dbReference type="Proteomes" id="UP001519535"/>
    </source>
</evidence>
<dbReference type="Pfam" id="PF00174">
    <property type="entry name" value="Oxidored_molyb"/>
    <property type="match status" value="1"/>
</dbReference>
<dbReference type="RefSeq" id="WP_214091540.1">
    <property type="nucleotide sequence ID" value="NZ_JAHCLR010000004.1"/>
</dbReference>
<feature type="transmembrane region" description="Helical" evidence="1">
    <location>
        <begin position="124"/>
        <end position="143"/>
    </location>
</feature>
<feature type="transmembrane region" description="Helical" evidence="1">
    <location>
        <begin position="208"/>
        <end position="227"/>
    </location>
</feature>
<dbReference type="PANTHER" id="PTHR43032:SF2">
    <property type="entry name" value="BLL0505 PROTEIN"/>
    <property type="match status" value="1"/>
</dbReference>
<dbReference type="Gene3D" id="3.90.420.10">
    <property type="entry name" value="Oxidoreductase, molybdopterin-binding domain"/>
    <property type="match status" value="1"/>
</dbReference>
<proteinExistence type="predicted"/>
<protein>
    <submittedName>
        <fullName evidence="3">Molybdopterin-dependent oxidoreductase</fullName>
    </submittedName>
</protein>
<gene>
    <name evidence="3" type="ORF">KIH27_03495</name>
</gene>
<evidence type="ECO:0000259" key="2">
    <source>
        <dbReference type="Pfam" id="PF00174"/>
    </source>
</evidence>
<accession>A0ABS5RED6</accession>
<reference evidence="3 4" key="1">
    <citation type="submission" date="2021-05" db="EMBL/GenBank/DDBJ databases">
        <title>Mycobacterium acidophilum sp. nov., an extremely acid-tolerant member of the genus Mycobacterium.</title>
        <authorList>
            <person name="Xia J."/>
        </authorList>
    </citation>
    <scope>NUCLEOTIDE SEQUENCE [LARGE SCALE GENOMIC DNA]</scope>
    <source>
        <strain evidence="3 4">M1</strain>
    </source>
</reference>
<evidence type="ECO:0000256" key="1">
    <source>
        <dbReference type="SAM" id="Phobius"/>
    </source>
</evidence>
<dbReference type="Gene3D" id="1.20.950.20">
    <property type="entry name" value="Transmembrane di-heme cytochromes, Chain C"/>
    <property type="match status" value="1"/>
</dbReference>
<dbReference type="InterPro" id="IPR036374">
    <property type="entry name" value="OxRdtase_Mopterin-bd_sf"/>
</dbReference>
<feature type="transmembrane region" description="Helical" evidence="1">
    <location>
        <begin position="69"/>
        <end position="91"/>
    </location>
</feature>
<keyword evidence="1" id="KW-0472">Membrane</keyword>
<dbReference type="EMBL" id="JAHCLR010000004">
    <property type="protein sequence ID" value="MBS9532648.1"/>
    <property type="molecule type" value="Genomic_DNA"/>
</dbReference>
<dbReference type="SUPFAM" id="SSF56524">
    <property type="entry name" value="Oxidoreductase molybdopterin-binding domain"/>
    <property type="match status" value="1"/>
</dbReference>
<sequence>MAEARADHEREQLDTTVPESGRVAVLNHRDELKTAGDVVNFETWAGGLDRAKMAIAPRVRVGRDKWFNLLWLIPIGFVGLVAAVAVAKYLVGFPEVQEFIHRNPGVVPDPQRRPGIPAWAGWQHFFNLFLMTFMIRSGIQILADHPRLYFTRNATPNEHDWLRITTPAPDDELYTAKADSVGLPDQLGLPGVRHAIGLARWWHLGTDVLWLVNGAVFYVLLFATGHWRHLVPTSWDVFPNAVSVGLQYLSLNWPVDNGWVAYNSLQLLAYFFTVFIAAPAALLTGLGMGPAVSMRLTHISKRLNIQLARSLHFLVMVYFLFFILVHVTLVFATDAVRNLNHMFAARDDSSLIGFGVFSVALVVTTVAWVWATPFTYRHPRVVQKVGYALIGPLQHAFEFVNPEPGAFTEKHISPYFWHNGTYPETVEYKELFSGDFVDWRLHVYGLVENPVDFSLDELKALPYHEQITQHFCIQGWSGVAKWGGVSMKTILDIVKPLPEAKWAVFYSMAPGSDGGLYYDCHDMQQMDHHLTMLAYKMNDEPLSYGHGAPLRLRNELQHGFKMVKWLGGIEFVRHFSEVGSGYGGYNEDHEYFGYRQTL</sequence>
<keyword evidence="4" id="KW-1185">Reference proteome</keyword>
<keyword evidence="1" id="KW-0812">Transmembrane</keyword>
<organism evidence="3 4">
    <name type="scientific">Mycolicibacter acidiphilus</name>
    <dbReference type="NCBI Taxonomy" id="2835306"/>
    <lineage>
        <taxon>Bacteria</taxon>
        <taxon>Bacillati</taxon>
        <taxon>Actinomycetota</taxon>
        <taxon>Actinomycetes</taxon>
        <taxon>Mycobacteriales</taxon>
        <taxon>Mycobacteriaceae</taxon>
        <taxon>Mycolicibacter</taxon>
    </lineage>
</organism>
<dbReference type="InterPro" id="IPR000572">
    <property type="entry name" value="OxRdtase_Mopterin-bd_dom"/>
</dbReference>
<dbReference type="SUPFAM" id="SSF81342">
    <property type="entry name" value="Transmembrane di-heme cytochromes"/>
    <property type="match status" value="1"/>
</dbReference>
<feature type="transmembrane region" description="Helical" evidence="1">
    <location>
        <begin position="310"/>
        <end position="331"/>
    </location>
</feature>
<dbReference type="Proteomes" id="UP001519535">
    <property type="component" value="Unassembled WGS sequence"/>
</dbReference>
<feature type="transmembrane region" description="Helical" evidence="1">
    <location>
        <begin position="351"/>
        <end position="371"/>
    </location>
</feature>